<keyword evidence="8" id="KW-1278">Translocase</keyword>
<evidence type="ECO:0000256" key="5">
    <source>
        <dbReference type="ARBA" id="ARBA00022519"/>
    </source>
</evidence>
<evidence type="ECO:0000259" key="11">
    <source>
        <dbReference type="PROSITE" id="PS50893"/>
    </source>
</evidence>
<dbReference type="Gene3D" id="3.40.50.300">
    <property type="entry name" value="P-loop containing nucleotide triphosphate hydrolases"/>
    <property type="match status" value="1"/>
</dbReference>
<organism evidence="12 13">
    <name type="scientific">Agromyces soli</name>
    <dbReference type="NCBI Taxonomy" id="659012"/>
    <lineage>
        <taxon>Bacteria</taxon>
        <taxon>Bacillati</taxon>
        <taxon>Actinomycetota</taxon>
        <taxon>Actinomycetes</taxon>
        <taxon>Micrococcales</taxon>
        <taxon>Microbacteriaceae</taxon>
        <taxon>Agromyces</taxon>
    </lineage>
</organism>
<keyword evidence="13" id="KW-1185">Reference proteome</keyword>
<dbReference type="EMBL" id="CP094533">
    <property type="protein sequence ID" value="UOE26592.1"/>
    <property type="molecule type" value="Genomic_DNA"/>
</dbReference>
<dbReference type="PROSITE" id="PS00211">
    <property type="entry name" value="ABC_TRANSPORTER_1"/>
    <property type="match status" value="1"/>
</dbReference>
<evidence type="ECO:0000256" key="2">
    <source>
        <dbReference type="ARBA" id="ARBA00005417"/>
    </source>
</evidence>
<feature type="domain" description="ABC transporter" evidence="11">
    <location>
        <begin position="5"/>
        <end position="250"/>
    </location>
</feature>
<dbReference type="InterPro" id="IPR003439">
    <property type="entry name" value="ABC_transporter-like_ATP-bd"/>
</dbReference>
<keyword evidence="3" id="KW-0813">Transport</keyword>
<dbReference type="SMART" id="SM00382">
    <property type="entry name" value="AAA"/>
    <property type="match status" value="1"/>
</dbReference>
<dbReference type="CDD" id="cd03257">
    <property type="entry name" value="ABC_NikE_OppD_transporters"/>
    <property type="match status" value="1"/>
</dbReference>
<dbReference type="InterPro" id="IPR050388">
    <property type="entry name" value="ABC_Ni/Peptide_Import"/>
</dbReference>
<name>A0ABY4ATU6_9MICO</name>
<proteinExistence type="inferred from homology"/>
<dbReference type="PANTHER" id="PTHR43297:SF14">
    <property type="entry name" value="ATPASE AAA-TYPE CORE DOMAIN-CONTAINING PROTEIN"/>
    <property type="match status" value="1"/>
</dbReference>
<evidence type="ECO:0000256" key="6">
    <source>
        <dbReference type="ARBA" id="ARBA00022741"/>
    </source>
</evidence>
<gene>
    <name evidence="12" type="ORF">MTP13_02085</name>
</gene>
<dbReference type="PROSITE" id="PS50893">
    <property type="entry name" value="ABC_TRANSPORTER_2"/>
    <property type="match status" value="1"/>
</dbReference>
<protein>
    <submittedName>
        <fullName evidence="12">ABC transporter ATP-binding protein</fullName>
    </submittedName>
</protein>
<evidence type="ECO:0000256" key="4">
    <source>
        <dbReference type="ARBA" id="ARBA00022475"/>
    </source>
</evidence>
<keyword evidence="7 12" id="KW-0067">ATP-binding</keyword>
<keyword evidence="6" id="KW-0547">Nucleotide-binding</keyword>
<evidence type="ECO:0000313" key="13">
    <source>
        <dbReference type="Proteomes" id="UP000831304"/>
    </source>
</evidence>
<dbReference type="PANTHER" id="PTHR43297">
    <property type="entry name" value="OLIGOPEPTIDE TRANSPORT ATP-BINDING PROTEIN APPD"/>
    <property type="match status" value="1"/>
</dbReference>
<evidence type="ECO:0000256" key="8">
    <source>
        <dbReference type="ARBA" id="ARBA00022967"/>
    </source>
</evidence>
<evidence type="ECO:0000256" key="3">
    <source>
        <dbReference type="ARBA" id="ARBA00022448"/>
    </source>
</evidence>
<dbReference type="InterPro" id="IPR027417">
    <property type="entry name" value="P-loop_NTPase"/>
</dbReference>
<feature type="region of interest" description="Disordered" evidence="10">
    <location>
        <begin position="279"/>
        <end position="312"/>
    </location>
</feature>
<dbReference type="InterPro" id="IPR017871">
    <property type="entry name" value="ABC_transporter-like_CS"/>
</dbReference>
<dbReference type="GO" id="GO:0005524">
    <property type="term" value="F:ATP binding"/>
    <property type="evidence" value="ECO:0007669"/>
    <property type="project" value="UniProtKB-KW"/>
</dbReference>
<keyword evidence="9" id="KW-0472">Membrane</keyword>
<evidence type="ECO:0000256" key="10">
    <source>
        <dbReference type="SAM" id="MobiDB-lite"/>
    </source>
</evidence>
<reference evidence="12 13" key="1">
    <citation type="submission" date="2022-03" db="EMBL/GenBank/DDBJ databases">
        <title>Agromyces sp. isolated from the gut of P. brevitarsis seulensis larvae.</title>
        <authorList>
            <person name="Won M."/>
            <person name="Kwon S.-W."/>
        </authorList>
    </citation>
    <scope>NUCLEOTIDE SEQUENCE [LARGE SCALE GENOMIC DNA]</scope>
    <source>
        <strain evidence="12 13">KACC 16215</strain>
    </source>
</reference>
<keyword evidence="5" id="KW-0997">Cell inner membrane</keyword>
<dbReference type="InterPro" id="IPR003593">
    <property type="entry name" value="AAA+_ATPase"/>
</dbReference>
<evidence type="ECO:0000313" key="12">
    <source>
        <dbReference type="EMBL" id="UOE26592.1"/>
    </source>
</evidence>
<accession>A0ABY4ATU6</accession>
<evidence type="ECO:0000256" key="9">
    <source>
        <dbReference type="ARBA" id="ARBA00023136"/>
    </source>
</evidence>
<dbReference type="Pfam" id="PF00005">
    <property type="entry name" value="ABC_tran"/>
    <property type="match status" value="1"/>
</dbReference>
<dbReference type="SUPFAM" id="SSF52540">
    <property type="entry name" value="P-loop containing nucleoside triphosphate hydrolases"/>
    <property type="match status" value="1"/>
</dbReference>
<evidence type="ECO:0000256" key="7">
    <source>
        <dbReference type="ARBA" id="ARBA00022840"/>
    </source>
</evidence>
<sequence>MSAILDIQDVTVEYSTGGTIVRALDGASLAVRAGETVGLVGESGSGKSTLGSLVGRLLPGNASYPEGRVLVDGHDVLQLGVKELRTLRREQLGFIPQDPISALDPTMRIGRQLELALRGLPNDRAALVGHLERVRMREPERVLRLFPHEISGGMAQRIVIAMTMARSPRILIADEPTAALDSNVRSEVTKLVFGLARDAGTTVLWLSHDLRSVGRWCERVAVMYAGRVVEDGPAEQVLGSPTHPYTVALAAADPAGVQPGERIETSSVDVATLAESFRDDERAAKRRAKTRKTDAESADDPEPAPEEEVVAR</sequence>
<feature type="compositionally biased region" description="Acidic residues" evidence="10">
    <location>
        <begin position="296"/>
        <end position="312"/>
    </location>
</feature>
<dbReference type="RefSeq" id="WP_243569409.1">
    <property type="nucleotide sequence ID" value="NZ_BAAARD010000004.1"/>
</dbReference>
<comment type="similarity">
    <text evidence="2">Belongs to the ABC transporter superfamily.</text>
</comment>
<evidence type="ECO:0000256" key="1">
    <source>
        <dbReference type="ARBA" id="ARBA00004202"/>
    </source>
</evidence>
<comment type="subcellular location">
    <subcellularLocation>
        <location evidence="1">Cell membrane</location>
        <topology evidence="1">Peripheral membrane protein</topology>
    </subcellularLocation>
</comment>
<dbReference type="Proteomes" id="UP000831304">
    <property type="component" value="Chromosome"/>
</dbReference>
<keyword evidence="4" id="KW-1003">Cell membrane</keyword>